<dbReference type="EMBL" id="PUIV01000005">
    <property type="protein sequence ID" value="PWB94901.1"/>
    <property type="molecule type" value="Genomic_DNA"/>
</dbReference>
<feature type="domain" description="DUF58" evidence="1">
    <location>
        <begin position="55"/>
        <end position="256"/>
    </location>
</feature>
<accession>A0A2U1STG1</accession>
<gene>
    <name evidence="2" type="ORF">C5689_05505</name>
</gene>
<dbReference type="Proteomes" id="UP000245137">
    <property type="component" value="Unassembled WGS sequence"/>
</dbReference>
<dbReference type="OrthoDB" id="9776116at2"/>
<dbReference type="AlphaFoldDB" id="A0A2U1STG1"/>
<evidence type="ECO:0000313" key="3">
    <source>
        <dbReference type="Proteomes" id="UP000245137"/>
    </source>
</evidence>
<organism evidence="2 3">
    <name type="scientific">Methylosinus sporium</name>
    <dbReference type="NCBI Taxonomy" id="428"/>
    <lineage>
        <taxon>Bacteria</taxon>
        <taxon>Pseudomonadati</taxon>
        <taxon>Pseudomonadota</taxon>
        <taxon>Alphaproteobacteria</taxon>
        <taxon>Hyphomicrobiales</taxon>
        <taxon>Methylocystaceae</taxon>
        <taxon>Methylosinus</taxon>
    </lineage>
</organism>
<reference evidence="2 3" key="1">
    <citation type="journal article" date="2018" name="Appl. Microbiol. Biotechnol.">
        <title>Co-cultivation of the strictly anaerobic methanogen Methanosarcina barkeri with aerobic methanotrophs in an oxygen-limited membrane bioreactor.</title>
        <authorList>
            <person name="In 't Zandt M.H."/>
            <person name="van den Bosch T.J.M."/>
            <person name="Rijkers R."/>
            <person name="van Kessel M.A.H.J."/>
            <person name="Jetten M.S.M."/>
            <person name="Welte C.U."/>
        </authorList>
    </citation>
    <scope>NUCLEOTIDE SEQUENCE [LARGE SCALE GENOMIC DNA]</scope>
    <source>
        <strain evidence="2 3">DSM 17706</strain>
    </source>
</reference>
<evidence type="ECO:0000313" key="2">
    <source>
        <dbReference type="EMBL" id="PWB94901.1"/>
    </source>
</evidence>
<keyword evidence="3" id="KW-1185">Reference proteome</keyword>
<proteinExistence type="predicted"/>
<evidence type="ECO:0000259" key="1">
    <source>
        <dbReference type="Pfam" id="PF01882"/>
    </source>
</evidence>
<dbReference type="InterPro" id="IPR002881">
    <property type="entry name" value="DUF58"/>
</dbReference>
<comment type="caution">
    <text evidence="2">The sequence shown here is derived from an EMBL/GenBank/DDBJ whole genome shotgun (WGS) entry which is preliminary data.</text>
</comment>
<sequence length="305" mass="32735">MSAAEERVVGVDLDVEALMRLRLLFARSGAQRAAAAAPFGGLAQRRRGRGAETYDVRPWSDGDDIRNLDRNVTARTGAPHVRSFHDERERSVLFLVDFRAPMLFGTRRAFRSVAAAEAAVAAAWRVIEQRGRVGLCAIGADGARCFGWAAGARGLPPLIVALVEAHRAALSDNGEAAGPSLAAALEQMESVGGSSAVSLASALDFPGEAFDAIAARLARRRDLSVLLIADRFELAPAPGLYPFRTREEEGTLRIAQGAAPAPDQRPARLRRLGARALEVDAGLEAEAVARLLERFDMERFDGRSV</sequence>
<dbReference type="Pfam" id="PF01882">
    <property type="entry name" value="DUF58"/>
    <property type="match status" value="1"/>
</dbReference>
<protein>
    <submittedName>
        <fullName evidence="2">DUF58 domain-containing protein</fullName>
    </submittedName>
</protein>
<dbReference type="PANTHER" id="PTHR33608">
    <property type="entry name" value="BLL2464 PROTEIN"/>
    <property type="match status" value="1"/>
</dbReference>
<dbReference type="PANTHER" id="PTHR33608:SF12">
    <property type="entry name" value="DUF58 DOMAIN-CONTAINING PROTEIN"/>
    <property type="match status" value="1"/>
</dbReference>
<dbReference type="RefSeq" id="WP_108916270.1">
    <property type="nucleotide sequence ID" value="NZ_BGJY01000005.1"/>
</dbReference>
<name>A0A2U1STG1_METSR</name>